<dbReference type="RefSeq" id="WP_132645994.1">
    <property type="nucleotide sequence ID" value="NZ_CP181386.1"/>
</dbReference>
<keyword evidence="2 4" id="KW-0238">DNA-binding</keyword>
<dbReference type="InterPro" id="IPR013762">
    <property type="entry name" value="Integrase-like_cat_sf"/>
</dbReference>
<dbReference type="GO" id="GO:0015074">
    <property type="term" value="P:DNA integration"/>
    <property type="evidence" value="ECO:0007669"/>
    <property type="project" value="UniProtKB-KW"/>
</dbReference>
<dbReference type="GeneID" id="99685696"/>
<dbReference type="Gene3D" id="1.10.150.130">
    <property type="match status" value="1"/>
</dbReference>
<evidence type="ECO:0000313" key="8">
    <source>
        <dbReference type="Proteomes" id="UP000295106"/>
    </source>
</evidence>
<evidence type="ECO:0000256" key="2">
    <source>
        <dbReference type="ARBA" id="ARBA00023125"/>
    </source>
</evidence>
<protein>
    <submittedName>
        <fullName evidence="7">Site-specific recombinase XerD</fullName>
    </submittedName>
</protein>
<evidence type="ECO:0000313" key="7">
    <source>
        <dbReference type="EMBL" id="TCP03435.1"/>
    </source>
</evidence>
<feature type="domain" description="Tyr recombinase" evidence="5">
    <location>
        <begin position="218"/>
        <end position="390"/>
    </location>
</feature>
<dbReference type="PANTHER" id="PTHR30349">
    <property type="entry name" value="PHAGE INTEGRASE-RELATED"/>
    <property type="match status" value="1"/>
</dbReference>
<proteinExistence type="predicted"/>
<accession>A0A4R2ME22</accession>
<dbReference type="SUPFAM" id="SSF56349">
    <property type="entry name" value="DNA breaking-rejoining enzymes"/>
    <property type="match status" value="1"/>
</dbReference>
<keyword evidence="1" id="KW-0229">DNA integration</keyword>
<dbReference type="GO" id="GO:0006310">
    <property type="term" value="P:DNA recombination"/>
    <property type="evidence" value="ECO:0007669"/>
    <property type="project" value="UniProtKB-KW"/>
</dbReference>
<name>A0A4R2ME22_RUBGE</name>
<comment type="caution">
    <text evidence="7">The sequence shown here is derived from an EMBL/GenBank/DDBJ whole genome shotgun (WGS) entry which is preliminary data.</text>
</comment>
<sequence>MPSKIDTVRGRDSLKPRHTAYWHRVRKGCYVGYRKVSATGAGAWLARFRDEEHGKQAVHSLGALDDTLPAARFDAACAAAEKWFAHRGAGASAKTVTVTDACDDYVKHLKATRRPDSADDAMARFKRWIYPDKKLAETDLMKLSSRALSAWRARLAETPVRRPSGATPKEPKPRSLSALNRDMSSLRAALNLARLHGHVATDQAWRVALRPARNADGRRDVYLDAAQRKALIAKAPADLAALLHALAVLPLRPGAVAALTAGAFDVRLGTLTIGKDKAGRDRKIALPEATASFFAEQAKGKQPDDPLVSRADGSAWNKDAWKKPLKQAAADAQLPAGTVAYALRHSAITDLIALHRLDTMTVAQLAGTSLLMIERNYGHLLREHAKTALGHLAL</sequence>
<feature type="domain" description="Core-binding (CB)" evidence="6">
    <location>
        <begin position="96"/>
        <end position="194"/>
    </location>
</feature>
<dbReference type="InterPro" id="IPR044068">
    <property type="entry name" value="CB"/>
</dbReference>
<dbReference type="EMBL" id="SLXD01000004">
    <property type="protein sequence ID" value="TCP03435.1"/>
    <property type="molecule type" value="Genomic_DNA"/>
</dbReference>
<gene>
    <name evidence="7" type="ORF">EV684_104156</name>
</gene>
<evidence type="ECO:0000256" key="4">
    <source>
        <dbReference type="PROSITE-ProRule" id="PRU01248"/>
    </source>
</evidence>
<evidence type="ECO:0000259" key="6">
    <source>
        <dbReference type="PROSITE" id="PS51900"/>
    </source>
</evidence>
<dbReference type="Gene3D" id="1.10.443.10">
    <property type="entry name" value="Intergrase catalytic core"/>
    <property type="match status" value="1"/>
</dbReference>
<dbReference type="Proteomes" id="UP000295106">
    <property type="component" value="Unassembled WGS sequence"/>
</dbReference>
<dbReference type="OrthoDB" id="102994at2"/>
<dbReference type="PANTHER" id="PTHR30349:SF88">
    <property type="entry name" value="BLL1584 PROTEIN"/>
    <property type="match status" value="1"/>
</dbReference>
<dbReference type="InterPro" id="IPR010998">
    <property type="entry name" value="Integrase_recombinase_N"/>
</dbReference>
<dbReference type="InterPro" id="IPR002104">
    <property type="entry name" value="Integrase_catalytic"/>
</dbReference>
<evidence type="ECO:0000256" key="3">
    <source>
        <dbReference type="ARBA" id="ARBA00023172"/>
    </source>
</evidence>
<dbReference type="PROSITE" id="PS51898">
    <property type="entry name" value="TYR_RECOMBINASE"/>
    <property type="match status" value="1"/>
</dbReference>
<organism evidence="7 8">
    <name type="scientific">Rubrivivax gelatinosus</name>
    <name type="common">Rhodocyclus gelatinosus</name>
    <name type="synonym">Rhodopseudomonas gelatinosa</name>
    <dbReference type="NCBI Taxonomy" id="28068"/>
    <lineage>
        <taxon>Bacteria</taxon>
        <taxon>Pseudomonadati</taxon>
        <taxon>Pseudomonadota</taxon>
        <taxon>Betaproteobacteria</taxon>
        <taxon>Burkholderiales</taxon>
        <taxon>Sphaerotilaceae</taxon>
        <taxon>Rubrivivax</taxon>
    </lineage>
</organism>
<dbReference type="InterPro" id="IPR050090">
    <property type="entry name" value="Tyrosine_recombinase_XerCD"/>
</dbReference>
<dbReference type="GO" id="GO:0003677">
    <property type="term" value="F:DNA binding"/>
    <property type="evidence" value="ECO:0007669"/>
    <property type="project" value="UniProtKB-UniRule"/>
</dbReference>
<reference evidence="7 8" key="1">
    <citation type="submission" date="2019-03" db="EMBL/GenBank/DDBJ databases">
        <title>Genomic Encyclopedia of Type Strains, Phase IV (KMG-IV): sequencing the most valuable type-strain genomes for metagenomic binning, comparative biology and taxonomic classification.</title>
        <authorList>
            <person name="Goeker M."/>
        </authorList>
    </citation>
    <scope>NUCLEOTIDE SEQUENCE [LARGE SCALE GENOMIC DNA]</scope>
    <source>
        <strain evidence="7 8">DSM 1709</strain>
    </source>
</reference>
<dbReference type="AlphaFoldDB" id="A0A4R2ME22"/>
<dbReference type="InterPro" id="IPR011010">
    <property type="entry name" value="DNA_brk_join_enz"/>
</dbReference>
<evidence type="ECO:0000259" key="5">
    <source>
        <dbReference type="PROSITE" id="PS51898"/>
    </source>
</evidence>
<evidence type="ECO:0000256" key="1">
    <source>
        <dbReference type="ARBA" id="ARBA00022908"/>
    </source>
</evidence>
<dbReference type="PROSITE" id="PS51900">
    <property type="entry name" value="CB"/>
    <property type="match status" value="1"/>
</dbReference>
<keyword evidence="3" id="KW-0233">DNA recombination</keyword>